<comment type="caution">
    <text evidence="2">The sequence shown here is derived from an EMBL/GenBank/DDBJ whole genome shotgun (WGS) entry which is preliminary data.</text>
</comment>
<dbReference type="PANTHER" id="PTHR43630:SF2">
    <property type="entry name" value="GLYCOSYLTRANSFERASE"/>
    <property type="match status" value="1"/>
</dbReference>
<feature type="domain" description="Glycosyltransferase 2-like" evidence="1">
    <location>
        <begin position="30"/>
        <end position="115"/>
    </location>
</feature>
<dbReference type="SUPFAM" id="SSF48452">
    <property type="entry name" value="TPR-like"/>
    <property type="match status" value="1"/>
</dbReference>
<gene>
    <name evidence="2" type="ORF">F1C09_03920</name>
</gene>
<dbReference type="AlphaFoldDB" id="A0A5M9Z2T9"/>
<dbReference type="Gene3D" id="1.25.40.10">
    <property type="entry name" value="Tetratricopeptide repeat domain"/>
    <property type="match status" value="1"/>
</dbReference>
<organism evidence="2 3">
    <name type="scientific">Lactobacillus crispatus</name>
    <dbReference type="NCBI Taxonomy" id="47770"/>
    <lineage>
        <taxon>Bacteria</taxon>
        <taxon>Bacillati</taxon>
        <taxon>Bacillota</taxon>
        <taxon>Bacilli</taxon>
        <taxon>Lactobacillales</taxon>
        <taxon>Lactobacillaceae</taxon>
        <taxon>Lactobacillus</taxon>
    </lineage>
</organism>
<evidence type="ECO:0000313" key="3">
    <source>
        <dbReference type="Proteomes" id="UP000324504"/>
    </source>
</evidence>
<sequence>MIEYKFHSAKHFQRYKMNSNKNDVFLTGLIMVKNQEKNIINAIKSIQKYCDLLVIVDTGSTDKTVENIESLALKNLKLYKMTWVENYAYMRNKCLSLVPDGWILVLDSDEEFDSKICDATELKNFLGLLNQKNNPVCTVKTINYDDTAFTRKRVLFRKSSSICYHGLVHEELISVDKTALTVIDTNLSVINKGVVLSEIQKFKKPERYSRLLIKQMNLEPNNPRWLAMISQDYIDLGLISKEQYIEKLRKFIFKEKVDDFSVKNIQFNEWSKYLLARYILVWLSLGDFDKASQCAKTAIKLFPNDVNFLTLYASSINAINSILADQAVNYIKHYLKQGSQNWDEVQEESQGTIYSIKPMLAKLLITEGKYDQASEILNQIDNSKAKQIVYDELRYFRMKKTR</sequence>
<dbReference type="InterPro" id="IPR001173">
    <property type="entry name" value="Glyco_trans_2-like"/>
</dbReference>
<evidence type="ECO:0000313" key="2">
    <source>
        <dbReference type="EMBL" id="KAA8813020.1"/>
    </source>
</evidence>
<dbReference type="Pfam" id="PF00535">
    <property type="entry name" value="Glycos_transf_2"/>
    <property type="match status" value="1"/>
</dbReference>
<accession>A0A5M9Z2T9</accession>
<dbReference type="InterPro" id="IPR029044">
    <property type="entry name" value="Nucleotide-diphossugar_trans"/>
</dbReference>
<dbReference type="InterPro" id="IPR011990">
    <property type="entry name" value="TPR-like_helical_dom_sf"/>
</dbReference>
<proteinExistence type="predicted"/>
<reference evidence="2 3" key="1">
    <citation type="submission" date="2019-09" db="EMBL/GenBank/DDBJ databases">
        <title>Comparative analysis of L. crispatus genomes revealed niche specific adaptation to different host and body sites.</title>
        <authorList>
            <person name="Pan M."/>
            <person name="Hidalgo-Cantabrana C."/>
            <person name="Barrangou R."/>
        </authorList>
    </citation>
    <scope>NUCLEOTIDE SEQUENCE [LARGE SCALE GENOMIC DNA]</scope>
    <source>
        <strain evidence="2 3">NCK2488</strain>
    </source>
</reference>
<dbReference type="Proteomes" id="UP000324504">
    <property type="component" value="Unassembled WGS sequence"/>
</dbReference>
<dbReference type="Gene3D" id="3.90.550.10">
    <property type="entry name" value="Spore Coat Polysaccharide Biosynthesis Protein SpsA, Chain A"/>
    <property type="match status" value="1"/>
</dbReference>
<keyword evidence="2" id="KW-0808">Transferase</keyword>
<protein>
    <submittedName>
        <fullName evidence="2">Glycosyltransferase</fullName>
    </submittedName>
</protein>
<dbReference type="SUPFAM" id="SSF53448">
    <property type="entry name" value="Nucleotide-diphospho-sugar transferases"/>
    <property type="match status" value="1"/>
</dbReference>
<dbReference type="PANTHER" id="PTHR43630">
    <property type="entry name" value="POLY-BETA-1,6-N-ACETYL-D-GLUCOSAMINE SYNTHASE"/>
    <property type="match status" value="1"/>
</dbReference>
<dbReference type="EMBL" id="VUAV01000015">
    <property type="protein sequence ID" value="KAA8813020.1"/>
    <property type="molecule type" value="Genomic_DNA"/>
</dbReference>
<dbReference type="GO" id="GO:0016740">
    <property type="term" value="F:transferase activity"/>
    <property type="evidence" value="ECO:0007669"/>
    <property type="project" value="UniProtKB-KW"/>
</dbReference>
<evidence type="ECO:0000259" key="1">
    <source>
        <dbReference type="Pfam" id="PF00535"/>
    </source>
</evidence>
<name>A0A5M9Z2T9_9LACO</name>